<dbReference type="Proteomes" id="UP000295662">
    <property type="component" value="Unassembled WGS sequence"/>
</dbReference>
<dbReference type="RefSeq" id="WP_133794626.1">
    <property type="nucleotide sequence ID" value="NZ_SOCA01000002.1"/>
</dbReference>
<proteinExistence type="predicted"/>
<sequence>MARKPFHRASFDDLNISPYQSALVRECEICKCQYTIDAHEPWEWAGGVTSFANFECCEHWCLACTLGVGPTDFPESYPEEESAAELDPTDEAAVAEQARGNIAALQIGPRYEDWADDRTDEVYAAQCRGDILKAYSFFTDQGITLIIMPLNRAISDRSVHYPNGITYYPPGTPNLDGLDHLDQVADPDDHDRAMRLSEYAGANLGNLRQHALLVFPATLNPQLIAKADHDVHLDLIRRISEEVDKVCLNFVRYYSCKLEKPHAIPARAGQTESDPAMSICLVYDPAKKTSRIYGGAAFPFAFTGGIGIWLRQPEWQRFPGEGEVGKIVYHALTLYATMLESSSDTNRFIQALSLLEFLAFPSGYAKMVEVKKVIARYVATDQASYNSVLERFRELTANKDPVSKIESGLRTRVIHIGDRIESLIPNPRDRRKLFVELDGYIRPVIDHMILHSELGFDEYSEIRKTLPAFLQQTLPS</sequence>
<dbReference type="AlphaFoldDB" id="A0A4R7S4B3"/>
<accession>A0A4R7S4B3</accession>
<evidence type="ECO:0000313" key="2">
    <source>
        <dbReference type="Proteomes" id="UP000295662"/>
    </source>
</evidence>
<gene>
    <name evidence="1" type="ORF">EI77_01719</name>
</gene>
<organism evidence="1 2">
    <name type="scientific">Prosthecobacter fusiformis</name>
    <dbReference type="NCBI Taxonomy" id="48464"/>
    <lineage>
        <taxon>Bacteria</taxon>
        <taxon>Pseudomonadati</taxon>
        <taxon>Verrucomicrobiota</taxon>
        <taxon>Verrucomicrobiia</taxon>
        <taxon>Verrucomicrobiales</taxon>
        <taxon>Verrucomicrobiaceae</taxon>
        <taxon>Prosthecobacter</taxon>
    </lineage>
</organism>
<comment type="caution">
    <text evidence="1">The sequence shown here is derived from an EMBL/GenBank/DDBJ whole genome shotgun (WGS) entry which is preliminary data.</text>
</comment>
<dbReference type="OrthoDB" id="2086216at2"/>
<keyword evidence="2" id="KW-1185">Reference proteome</keyword>
<reference evidence="1 2" key="1">
    <citation type="submission" date="2019-03" db="EMBL/GenBank/DDBJ databases">
        <title>Genomic Encyclopedia of Archaeal and Bacterial Type Strains, Phase II (KMG-II): from individual species to whole genera.</title>
        <authorList>
            <person name="Goeker M."/>
        </authorList>
    </citation>
    <scope>NUCLEOTIDE SEQUENCE [LARGE SCALE GENOMIC DNA]</scope>
    <source>
        <strain evidence="1 2">ATCC 25309</strain>
    </source>
</reference>
<dbReference type="EMBL" id="SOCA01000002">
    <property type="protein sequence ID" value="TDU73250.1"/>
    <property type="molecule type" value="Genomic_DNA"/>
</dbReference>
<evidence type="ECO:0000313" key="1">
    <source>
        <dbReference type="EMBL" id="TDU73250.1"/>
    </source>
</evidence>
<name>A0A4R7S4B3_9BACT</name>
<protein>
    <submittedName>
        <fullName evidence="1">Uncharacterized protein</fullName>
    </submittedName>
</protein>